<dbReference type="Pfam" id="PF00046">
    <property type="entry name" value="Homeodomain"/>
    <property type="match status" value="1"/>
</dbReference>
<sequence length="334" mass="37405">MQSQKVALLGSPDEPITRSQSTASNSDTTNITVPQRPSSPRQFFERLYGHLETRSSESGGDIDVGTHAQGHTHSHGHKPPPCDTPYHSDGGSVSSPDISISDERGTLPGFSAYDFYSQSKDYSQHSQKLSYVSPPPMINQGVPNPVLQHGFPPGFPGDPHFSAGFSAFLARRRRKEGRQRRQRTTFSTEQTLRLEVEFHRNEYISRSRRFELAETLRLTETQIKIWFQNRRAKDKRIEKAQIDQHYRNFVVANGFMSSIMGQTSYAPPATPTMPPGGVAVGVGLGYYATPAVTPTSLPKDSTQDNSDHYKQQSQQQPQQQRQRSRETPTLINTC</sequence>
<evidence type="ECO:0000256" key="5">
    <source>
        <dbReference type="ARBA" id="ARBA00023155"/>
    </source>
</evidence>
<evidence type="ECO:0000256" key="8">
    <source>
        <dbReference type="ARBA" id="ARBA00056641"/>
    </source>
</evidence>
<reference evidence="14 15" key="1">
    <citation type="journal article" date="2007" name="Nature">
        <title>Evolution of genes and genomes on the Drosophila phylogeny.</title>
        <authorList>
            <consortium name="Drosophila 12 Genomes Consortium"/>
            <person name="Clark A.G."/>
            <person name="Eisen M.B."/>
            <person name="Smith D.R."/>
            <person name="Bergman C.M."/>
            <person name="Oliver B."/>
            <person name="Markow T.A."/>
            <person name="Kaufman T.C."/>
            <person name="Kellis M."/>
            <person name="Gelbart W."/>
            <person name="Iyer V.N."/>
            <person name="Pollard D.A."/>
            <person name="Sackton T.B."/>
            <person name="Larracuente A.M."/>
            <person name="Singh N.D."/>
            <person name="Abad J.P."/>
            <person name="Abt D.N."/>
            <person name="Adryan B."/>
            <person name="Aguade M."/>
            <person name="Akashi H."/>
            <person name="Anderson W.W."/>
            <person name="Aquadro C.F."/>
            <person name="Ardell D.H."/>
            <person name="Arguello R."/>
            <person name="Artieri C.G."/>
            <person name="Barbash D.A."/>
            <person name="Barker D."/>
            <person name="Barsanti P."/>
            <person name="Batterham P."/>
            <person name="Batzoglou S."/>
            <person name="Begun D."/>
            <person name="Bhutkar A."/>
            <person name="Blanco E."/>
            <person name="Bosak S.A."/>
            <person name="Bradley R.K."/>
            <person name="Brand A.D."/>
            <person name="Brent M.R."/>
            <person name="Brooks A.N."/>
            <person name="Brown R.H."/>
            <person name="Butlin R.K."/>
            <person name="Caggese C."/>
            <person name="Calvi B.R."/>
            <person name="Bernardo de Carvalho A."/>
            <person name="Caspi A."/>
            <person name="Castrezana S."/>
            <person name="Celniker S.E."/>
            <person name="Chang J.L."/>
            <person name="Chapple C."/>
            <person name="Chatterji S."/>
            <person name="Chinwalla A."/>
            <person name="Civetta A."/>
            <person name="Clifton S.W."/>
            <person name="Comeron J.M."/>
            <person name="Costello J.C."/>
            <person name="Coyne J.A."/>
            <person name="Daub J."/>
            <person name="David R.G."/>
            <person name="Delcher A.L."/>
            <person name="Delehaunty K."/>
            <person name="Do C.B."/>
            <person name="Ebling H."/>
            <person name="Edwards K."/>
            <person name="Eickbush T."/>
            <person name="Evans J.D."/>
            <person name="Filipski A."/>
            <person name="Findeiss S."/>
            <person name="Freyhult E."/>
            <person name="Fulton L."/>
            <person name="Fulton R."/>
            <person name="Garcia A.C."/>
            <person name="Gardiner A."/>
            <person name="Garfield D.A."/>
            <person name="Garvin B.E."/>
            <person name="Gibson G."/>
            <person name="Gilbert D."/>
            <person name="Gnerre S."/>
            <person name="Godfrey J."/>
            <person name="Good R."/>
            <person name="Gotea V."/>
            <person name="Gravely B."/>
            <person name="Greenberg A.J."/>
            <person name="Griffiths-Jones S."/>
            <person name="Gross S."/>
            <person name="Guigo R."/>
            <person name="Gustafson E.A."/>
            <person name="Haerty W."/>
            <person name="Hahn M.W."/>
            <person name="Halligan D.L."/>
            <person name="Halpern A.L."/>
            <person name="Halter G.M."/>
            <person name="Han M.V."/>
            <person name="Heger A."/>
            <person name="Hillier L."/>
            <person name="Hinrichs A.S."/>
            <person name="Holmes I."/>
            <person name="Hoskins R.A."/>
            <person name="Hubisz M.J."/>
            <person name="Hultmark D."/>
            <person name="Huntley M.A."/>
            <person name="Jaffe D.B."/>
            <person name="Jagadeeshan S."/>
            <person name="Jeck W.R."/>
            <person name="Johnson J."/>
            <person name="Jones C.D."/>
            <person name="Jordan W.C."/>
            <person name="Karpen G.H."/>
            <person name="Kataoka E."/>
            <person name="Keightley P.D."/>
            <person name="Kheradpour P."/>
            <person name="Kirkness E.F."/>
            <person name="Koerich L.B."/>
            <person name="Kristiansen K."/>
            <person name="Kudrna D."/>
            <person name="Kulathinal R.J."/>
            <person name="Kumar S."/>
            <person name="Kwok R."/>
            <person name="Lander E."/>
            <person name="Langley C.H."/>
            <person name="Lapoint R."/>
            <person name="Lazzaro B.P."/>
            <person name="Lee S.J."/>
            <person name="Levesque L."/>
            <person name="Li R."/>
            <person name="Lin C.F."/>
            <person name="Lin M.F."/>
            <person name="Lindblad-Toh K."/>
            <person name="Llopart A."/>
            <person name="Long M."/>
            <person name="Low L."/>
            <person name="Lozovsky E."/>
            <person name="Lu J."/>
            <person name="Luo M."/>
            <person name="Machado C.A."/>
            <person name="Makalowski W."/>
            <person name="Marzo M."/>
            <person name="Matsuda M."/>
            <person name="Matzkin L."/>
            <person name="McAllister B."/>
            <person name="McBride C.S."/>
            <person name="McKernan B."/>
            <person name="McKernan K."/>
            <person name="Mendez-Lago M."/>
            <person name="Minx P."/>
            <person name="Mollenhauer M.U."/>
            <person name="Montooth K."/>
            <person name="Mount S.M."/>
            <person name="Mu X."/>
            <person name="Myers E."/>
            <person name="Negre B."/>
            <person name="Newfeld S."/>
            <person name="Nielsen R."/>
            <person name="Noor M.A."/>
            <person name="O'Grady P."/>
            <person name="Pachter L."/>
            <person name="Papaceit M."/>
            <person name="Parisi M.J."/>
            <person name="Parisi M."/>
            <person name="Parts L."/>
            <person name="Pedersen J.S."/>
            <person name="Pesole G."/>
            <person name="Phillippy A.M."/>
            <person name="Ponting C.P."/>
            <person name="Pop M."/>
            <person name="Porcelli D."/>
            <person name="Powell J.R."/>
            <person name="Prohaska S."/>
            <person name="Pruitt K."/>
            <person name="Puig M."/>
            <person name="Quesneville H."/>
            <person name="Ram K.R."/>
            <person name="Rand D."/>
            <person name="Rasmussen M.D."/>
            <person name="Reed L.K."/>
            <person name="Reenan R."/>
            <person name="Reily A."/>
            <person name="Remington K.A."/>
            <person name="Rieger T.T."/>
            <person name="Ritchie M.G."/>
            <person name="Robin C."/>
            <person name="Rogers Y.H."/>
            <person name="Rohde C."/>
            <person name="Rozas J."/>
            <person name="Rubenfield M.J."/>
            <person name="Ruiz A."/>
            <person name="Russo S."/>
            <person name="Salzberg S.L."/>
            <person name="Sanchez-Gracia A."/>
            <person name="Saranga D.J."/>
            <person name="Sato H."/>
            <person name="Schaeffer S.W."/>
            <person name="Schatz M.C."/>
            <person name="Schlenke T."/>
            <person name="Schwartz R."/>
            <person name="Segarra C."/>
            <person name="Singh R.S."/>
            <person name="Sirot L."/>
            <person name="Sirota M."/>
            <person name="Sisneros N.B."/>
            <person name="Smith C.D."/>
            <person name="Smith T.F."/>
            <person name="Spieth J."/>
            <person name="Stage D.E."/>
            <person name="Stark A."/>
            <person name="Stephan W."/>
            <person name="Strausberg R.L."/>
            <person name="Strempel S."/>
            <person name="Sturgill D."/>
            <person name="Sutton G."/>
            <person name="Sutton G.G."/>
            <person name="Tao W."/>
            <person name="Teichmann S."/>
            <person name="Tobari Y.N."/>
            <person name="Tomimura Y."/>
            <person name="Tsolas J.M."/>
            <person name="Valente V.L."/>
            <person name="Venter E."/>
            <person name="Venter J.C."/>
            <person name="Vicario S."/>
            <person name="Vieira F.G."/>
            <person name="Vilella A.J."/>
            <person name="Villasante A."/>
            <person name="Walenz B."/>
            <person name="Wang J."/>
            <person name="Wasserman M."/>
            <person name="Watts T."/>
            <person name="Wilson D."/>
            <person name="Wilson R.K."/>
            <person name="Wing R.A."/>
            <person name="Wolfner M.F."/>
            <person name="Wong A."/>
            <person name="Wong G.K."/>
            <person name="Wu C.I."/>
            <person name="Wu G."/>
            <person name="Yamamoto D."/>
            <person name="Yang H.P."/>
            <person name="Yang S.P."/>
            <person name="Yorke J.A."/>
            <person name="Yoshida K."/>
            <person name="Zdobnov E."/>
            <person name="Zhang P."/>
            <person name="Zhang Y."/>
            <person name="Zimin A.V."/>
            <person name="Baldwin J."/>
            <person name="Abdouelleil A."/>
            <person name="Abdulkadir J."/>
            <person name="Abebe A."/>
            <person name="Abera B."/>
            <person name="Abreu J."/>
            <person name="Acer S.C."/>
            <person name="Aftuck L."/>
            <person name="Alexander A."/>
            <person name="An P."/>
            <person name="Anderson E."/>
            <person name="Anderson S."/>
            <person name="Arachi H."/>
            <person name="Azer M."/>
            <person name="Bachantsang P."/>
            <person name="Barry A."/>
            <person name="Bayul T."/>
            <person name="Berlin A."/>
            <person name="Bessette D."/>
            <person name="Bloom T."/>
            <person name="Blye J."/>
            <person name="Boguslavskiy L."/>
            <person name="Bonnet C."/>
            <person name="Boukhgalter B."/>
            <person name="Bourzgui I."/>
            <person name="Brown A."/>
            <person name="Cahill P."/>
            <person name="Channer S."/>
            <person name="Cheshatsang Y."/>
            <person name="Chuda L."/>
            <person name="Citroen M."/>
            <person name="Collymore A."/>
            <person name="Cooke P."/>
            <person name="Costello M."/>
            <person name="D'Aco K."/>
            <person name="Daza R."/>
            <person name="De Haan G."/>
            <person name="DeGray S."/>
            <person name="DeMaso C."/>
            <person name="Dhargay N."/>
            <person name="Dooley K."/>
            <person name="Dooley E."/>
            <person name="Doricent M."/>
            <person name="Dorje P."/>
            <person name="Dorjee K."/>
            <person name="Dupes A."/>
            <person name="Elong R."/>
            <person name="Falk J."/>
            <person name="Farina A."/>
            <person name="Faro S."/>
            <person name="Ferguson D."/>
            <person name="Fisher S."/>
            <person name="Foley C.D."/>
            <person name="Franke A."/>
            <person name="Friedrich D."/>
            <person name="Gadbois L."/>
            <person name="Gearin G."/>
            <person name="Gearin C.R."/>
            <person name="Giannoukos G."/>
            <person name="Goode T."/>
            <person name="Graham J."/>
            <person name="Grandbois E."/>
            <person name="Grewal S."/>
            <person name="Gyaltsen K."/>
            <person name="Hafez N."/>
            <person name="Hagos B."/>
            <person name="Hall J."/>
            <person name="Henson C."/>
            <person name="Hollinger A."/>
            <person name="Honan T."/>
            <person name="Huard M.D."/>
            <person name="Hughes L."/>
            <person name="Hurhula B."/>
            <person name="Husby M.E."/>
            <person name="Kamat A."/>
            <person name="Kanga B."/>
            <person name="Kashin S."/>
            <person name="Khazanovich D."/>
            <person name="Kisner P."/>
            <person name="Lance K."/>
            <person name="Lara M."/>
            <person name="Lee W."/>
            <person name="Lennon N."/>
            <person name="Letendre F."/>
            <person name="LeVine R."/>
            <person name="Lipovsky A."/>
            <person name="Liu X."/>
            <person name="Liu J."/>
            <person name="Liu S."/>
            <person name="Lokyitsang T."/>
            <person name="Lokyitsang Y."/>
            <person name="Lubonja R."/>
            <person name="Lui A."/>
            <person name="MacDonald P."/>
            <person name="Magnisalis V."/>
            <person name="Maru K."/>
            <person name="Matthews C."/>
            <person name="McCusker W."/>
            <person name="McDonough S."/>
            <person name="Mehta T."/>
            <person name="Meldrim J."/>
            <person name="Meneus L."/>
            <person name="Mihai O."/>
            <person name="Mihalev A."/>
            <person name="Mihova T."/>
            <person name="Mittelman R."/>
            <person name="Mlenga V."/>
            <person name="Montmayeur A."/>
            <person name="Mulrain L."/>
            <person name="Navidi A."/>
            <person name="Naylor J."/>
            <person name="Negash T."/>
            <person name="Nguyen T."/>
            <person name="Nguyen N."/>
            <person name="Nicol R."/>
            <person name="Norbu C."/>
            <person name="Norbu N."/>
            <person name="Novod N."/>
            <person name="O'Neill B."/>
            <person name="Osman S."/>
            <person name="Markiewicz E."/>
            <person name="Oyono O.L."/>
            <person name="Patti C."/>
            <person name="Phunkhang P."/>
            <person name="Pierre F."/>
            <person name="Priest M."/>
            <person name="Raghuraman S."/>
            <person name="Rege F."/>
            <person name="Reyes R."/>
            <person name="Rise C."/>
            <person name="Rogov P."/>
            <person name="Ross K."/>
            <person name="Ryan E."/>
            <person name="Settipalli S."/>
            <person name="Shea T."/>
            <person name="Sherpa N."/>
            <person name="Shi L."/>
            <person name="Shih D."/>
            <person name="Sparrow T."/>
            <person name="Spaulding J."/>
            <person name="Stalker J."/>
            <person name="Stange-Thomann N."/>
            <person name="Stavropoulos S."/>
            <person name="Stone C."/>
            <person name="Strader C."/>
            <person name="Tesfaye S."/>
            <person name="Thomson T."/>
            <person name="Thoulutsang Y."/>
            <person name="Thoulutsang D."/>
            <person name="Topham K."/>
            <person name="Topping I."/>
            <person name="Tsamla T."/>
            <person name="Vassiliev H."/>
            <person name="Vo A."/>
            <person name="Wangchuk T."/>
            <person name="Wangdi T."/>
            <person name="Weiand M."/>
            <person name="Wilkinson J."/>
            <person name="Wilson A."/>
            <person name="Yadav S."/>
            <person name="Young G."/>
            <person name="Yu Q."/>
            <person name="Zembek L."/>
            <person name="Zhong D."/>
            <person name="Zimmer A."/>
            <person name="Zwirko Z."/>
            <person name="Jaffe D.B."/>
            <person name="Alvarez P."/>
            <person name="Brockman W."/>
            <person name="Butler J."/>
            <person name="Chin C."/>
            <person name="Gnerre S."/>
            <person name="Grabherr M."/>
            <person name="Kleber M."/>
            <person name="Mauceli E."/>
            <person name="MacCallum I."/>
        </authorList>
    </citation>
    <scope>NUCLEOTIDE SEQUENCE [LARGE SCALE GENOMIC DNA]</scope>
    <source>
        <strain evidence="15">Tucson 14024-0371.13</strain>
    </source>
</reference>
<dbReference type="SMART" id="SM00389">
    <property type="entry name" value="HOX"/>
    <property type="match status" value="1"/>
</dbReference>
<dbReference type="PROSITE" id="PS00027">
    <property type="entry name" value="HOMEOBOX_1"/>
    <property type="match status" value="1"/>
</dbReference>
<dbReference type="GO" id="GO:0000981">
    <property type="term" value="F:DNA-binding transcription factor activity, RNA polymerase II-specific"/>
    <property type="evidence" value="ECO:0007669"/>
    <property type="project" value="InterPro"/>
</dbReference>
<dbReference type="PhylomeDB" id="B3M3B2"/>
<protein>
    <recommendedName>
        <fullName evidence="9">Homeobox protein rough</fullName>
    </recommendedName>
</protein>
<evidence type="ECO:0000256" key="9">
    <source>
        <dbReference type="ARBA" id="ARBA00068739"/>
    </source>
</evidence>
<feature type="region of interest" description="Disordered" evidence="12">
    <location>
        <begin position="293"/>
        <end position="334"/>
    </location>
</feature>
<dbReference type="PANTHER" id="PTHR24333">
    <property type="entry name" value="HOMEO BOX HB9 LIKE A-RELATED"/>
    <property type="match status" value="1"/>
</dbReference>
<dbReference type="STRING" id="7217.B3M3B2"/>
<dbReference type="eggNOG" id="KOG0489">
    <property type="taxonomic scope" value="Eukaryota"/>
</dbReference>
<name>B3M3B2_DROAN</name>
<feature type="compositionally biased region" description="Basic and acidic residues" evidence="12">
    <location>
        <begin position="301"/>
        <end position="310"/>
    </location>
</feature>
<evidence type="ECO:0000313" key="14">
    <source>
        <dbReference type="EMBL" id="EDV43573.1"/>
    </source>
</evidence>
<evidence type="ECO:0000256" key="1">
    <source>
        <dbReference type="ARBA" id="ARBA00004123"/>
    </source>
</evidence>
<evidence type="ECO:0000256" key="10">
    <source>
        <dbReference type="PROSITE-ProRule" id="PRU00108"/>
    </source>
</evidence>
<dbReference type="InParanoid" id="B3M3B2"/>
<keyword evidence="7" id="KW-0844">Vision</keyword>
<feature type="compositionally biased region" description="Polar residues" evidence="12">
    <location>
        <begin position="17"/>
        <end position="41"/>
    </location>
</feature>
<dbReference type="GeneID" id="6501334"/>
<dbReference type="KEGG" id="dan:6501334"/>
<dbReference type="InterPro" id="IPR009057">
    <property type="entry name" value="Homeodomain-like_sf"/>
</dbReference>
<dbReference type="OrthoDB" id="6159439at2759"/>
<evidence type="ECO:0000256" key="3">
    <source>
        <dbReference type="ARBA" id="ARBA00022606"/>
    </source>
</evidence>
<evidence type="ECO:0000256" key="2">
    <source>
        <dbReference type="ARBA" id="ARBA00022473"/>
    </source>
</evidence>
<dbReference type="InterPro" id="IPR020479">
    <property type="entry name" value="HD_metazoa"/>
</dbReference>
<dbReference type="GO" id="GO:0005634">
    <property type="term" value="C:nucleus"/>
    <property type="evidence" value="ECO:0007669"/>
    <property type="project" value="UniProtKB-SubCell"/>
</dbReference>
<dbReference type="Proteomes" id="UP000007801">
    <property type="component" value="Unassembled WGS sequence"/>
</dbReference>
<evidence type="ECO:0000256" key="7">
    <source>
        <dbReference type="ARBA" id="ARBA00023305"/>
    </source>
</evidence>
<dbReference type="EMBL" id="CH902617">
    <property type="protein sequence ID" value="EDV43573.1"/>
    <property type="molecule type" value="Genomic_DNA"/>
</dbReference>
<dbReference type="InterPro" id="IPR050848">
    <property type="entry name" value="Homeobox_TF"/>
</dbReference>
<evidence type="ECO:0000256" key="4">
    <source>
        <dbReference type="ARBA" id="ARBA00023125"/>
    </source>
</evidence>
<dbReference type="OMA" id="VGTHHET"/>
<dbReference type="PANTHER" id="PTHR24333:SF8">
    <property type="entry name" value="HOMEOBOX PROTEIN CEH-62"/>
    <property type="match status" value="1"/>
</dbReference>
<keyword evidence="4 10" id="KW-0238">DNA-binding</keyword>
<dbReference type="PROSITE" id="PS50071">
    <property type="entry name" value="HOMEOBOX_2"/>
    <property type="match status" value="1"/>
</dbReference>
<evidence type="ECO:0000313" key="15">
    <source>
        <dbReference type="Proteomes" id="UP000007801"/>
    </source>
</evidence>
<dbReference type="FunCoup" id="B3M3B2">
    <property type="interactions" value="156"/>
</dbReference>
<dbReference type="CTD" id="19875"/>
<comment type="function">
    <text evidence="8">Required to establish the unique cell identity of photoreceptors R2 and R5 and consequently for ommatidial assembly in the developing eye imaginal disk. Repression of expression in R8 photoreceptor by senseless (sens) is an essential mechanism of R8 cell fate determination.</text>
</comment>
<dbReference type="InterPro" id="IPR017970">
    <property type="entry name" value="Homeobox_CS"/>
</dbReference>
<keyword evidence="5 10" id="KW-0371">Homeobox</keyword>
<keyword evidence="2" id="KW-0217">Developmental protein</keyword>
<feature type="region of interest" description="Disordered" evidence="12">
    <location>
        <begin position="1"/>
        <end position="104"/>
    </location>
</feature>
<comment type="subcellular location">
    <subcellularLocation>
        <location evidence="1 10 11">Nucleus</location>
    </subcellularLocation>
</comment>
<feature type="compositionally biased region" description="Basic and acidic residues" evidence="12">
    <location>
        <begin position="43"/>
        <end position="55"/>
    </location>
</feature>
<evidence type="ECO:0000256" key="6">
    <source>
        <dbReference type="ARBA" id="ARBA00023242"/>
    </source>
</evidence>
<dbReference type="GO" id="GO:0000977">
    <property type="term" value="F:RNA polymerase II transcription regulatory region sequence-specific DNA binding"/>
    <property type="evidence" value="ECO:0007669"/>
    <property type="project" value="EnsemblMetazoa"/>
</dbReference>
<dbReference type="HOGENOM" id="CLU_792903_0_0_1"/>
<dbReference type="InterPro" id="IPR001356">
    <property type="entry name" value="HD"/>
</dbReference>
<dbReference type="GO" id="GO:0042067">
    <property type="term" value="P:establishment of ommatidial planar polarity"/>
    <property type="evidence" value="ECO:0007669"/>
    <property type="project" value="EnsemblMetazoa"/>
</dbReference>
<organism evidence="14 15">
    <name type="scientific">Drosophila ananassae</name>
    <name type="common">Fruit fly</name>
    <dbReference type="NCBI Taxonomy" id="7217"/>
    <lineage>
        <taxon>Eukaryota</taxon>
        <taxon>Metazoa</taxon>
        <taxon>Ecdysozoa</taxon>
        <taxon>Arthropoda</taxon>
        <taxon>Hexapoda</taxon>
        <taxon>Insecta</taxon>
        <taxon>Pterygota</taxon>
        <taxon>Neoptera</taxon>
        <taxon>Endopterygota</taxon>
        <taxon>Diptera</taxon>
        <taxon>Brachycera</taxon>
        <taxon>Muscomorpha</taxon>
        <taxon>Ephydroidea</taxon>
        <taxon>Drosophilidae</taxon>
        <taxon>Drosophila</taxon>
        <taxon>Sophophora</taxon>
    </lineage>
</organism>
<dbReference type="GO" id="GO:0007463">
    <property type="term" value="P:R2/R5 cell fate commitment"/>
    <property type="evidence" value="ECO:0007669"/>
    <property type="project" value="EnsemblMetazoa"/>
</dbReference>
<keyword evidence="15" id="KW-1185">Reference proteome</keyword>
<feature type="domain" description="Homeobox" evidence="13">
    <location>
        <begin position="177"/>
        <end position="237"/>
    </location>
</feature>
<dbReference type="CDD" id="cd00086">
    <property type="entry name" value="homeodomain"/>
    <property type="match status" value="1"/>
</dbReference>
<dbReference type="GO" id="GO:0045944">
    <property type="term" value="P:positive regulation of transcription by RNA polymerase II"/>
    <property type="evidence" value="ECO:0007669"/>
    <property type="project" value="EnsemblMetazoa"/>
</dbReference>
<evidence type="ECO:0000256" key="11">
    <source>
        <dbReference type="RuleBase" id="RU000682"/>
    </source>
</evidence>
<keyword evidence="6 10" id="KW-0539">Nucleus</keyword>
<dbReference type="PRINTS" id="PR00024">
    <property type="entry name" value="HOMEOBOX"/>
</dbReference>
<feature type="DNA-binding region" description="Homeobox" evidence="10">
    <location>
        <begin position="179"/>
        <end position="238"/>
    </location>
</feature>
<dbReference type="SUPFAM" id="SSF46689">
    <property type="entry name" value="Homeodomain-like"/>
    <property type="match status" value="1"/>
</dbReference>
<dbReference type="AlphaFoldDB" id="B3M3B2"/>
<dbReference type="Gene3D" id="1.10.10.60">
    <property type="entry name" value="Homeodomain-like"/>
    <property type="match status" value="1"/>
</dbReference>
<accession>B3M3B2</accession>
<evidence type="ECO:0000256" key="12">
    <source>
        <dbReference type="SAM" id="MobiDB-lite"/>
    </source>
</evidence>
<keyword evidence="3" id="KW-0716">Sensory transduction</keyword>
<dbReference type="FunFam" id="1.10.10.60:FF:000417">
    <property type="entry name" value="Even-skipped homeobox 1"/>
    <property type="match status" value="1"/>
</dbReference>
<proteinExistence type="predicted"/>
<dbReference type="GO" id="GO:0007601">
    <property type="term" value="P:visual perception"/>
    <property type="evidence" value="ECO:0007669"/>
    <property type="project" value="UniProtKB-KW"/>
</dbReference>
<gene>
    <name evidence="14" type="primary">Dana\GF18562</name>
    <name evidence="14" type="synonym">dana_GLEANR_19819</name>
    <name evidence="14" type="ORF">GF18562</name>
</gene>
<evidence type="ECO:0000259" key="13">
    <source>
        <dbReference type="PROSITE" id="PS50071"/>
    </source>
</evidence>
<feature type="compositionally biased region" description="Low complexity" evidence="12">
    <location>
        <begin position="311"/>
        <end position="321"/>
    </location>
</feature>